<organism evidence="3 4">
    <name type="scientific">Sandaracinus amylolyticus</name>
    <dbReference type="NCBI Taxonomy" id="927083"/>
    <lineage>
        <taxon>Bacteria</taxon>
        <taxon>Pseudomonadati</taxon>
        <taxon>Myxococcota</taxon>
        <taxon>Polyangia</taxon>
        <taxon>Polyangiales</taxon>
        <taxon>Sandaracinaceae</taxon>
        <taxon>Sandaracinus</taxon>
    </lineage>
</organism>
<protein>
    <submittedName>
        <fullName evidence="3">Uncharacterized protein</fullName>
    </submittedName>
</protein>
<dbReference type="Proteomes" id="UP000034883">
    <property type="component" value="Chromosome"/>
</dbReference>
<accession>A0A0F6VZI0</accession>
<dbReference type="KEGG" id="samy:DB32_000749"/>
<evidence type="ECO:0000256" key="1">
    <source>
        <dbReference type="SAM" id="MobiDB-lite"/>
    </source>
</evidence>
<keyword evidence="2" id="KW-1133">Transmembrane helix</keyword>
<keyword evidence="4" id="KW-1185">Reference proteome</keyword>
<gene>
    <name evidence="3" type="ORF">DB32_000749</name>
</gene>
<sequence>MMVGDGRVASIHPGMATNTENLPRAPRVYDRPERAHDKGALAFLLVLAVIVAAAIIAALLF</sequence>
<keyword evidence="2" id="KW-0812">Transmembrane</keyword>
<evidence type="ECO:0000313" key="3">
    <source>
        <dbReference type="EMBL" id="AKF03600.1"/>
    </source>
</evidence>
<dbReference type="AlphaFoldDB" id="A0A0F6VZI0"/>
<name>A0A0F6VZI0_9BACT</name>
<dbReference type="EMBL" id="CP011125">
    <property type="protein sequence ID" value="AKF03600.1"/>
    <property type="molecule type" value="Genomic_DNA"/>
</dbReference>
<dbReference type="STRING" id="927083.DB32_000749"/>
<proteinExistence type="predicted"/>
<keyword evidence="2" id="KW-0472">Membrane</keyword>
<feature type="region of interest" description="Disordered" evidence="1">
    <location>
        <begin position="1"/>
        <end position="28"/>
    </location>
</feature>
<evidence type="ECO:0000313" key="4">
    <source>
        <dbReference type="Proteomes" id="UP000034883"/>
    </source>
</evidence>
<reference evidence="3 4" key="1">
    <citation type="submission" date="2015-03" db="EMBL/GenBank/DDBJ databases">
        <title>Genome assembly of Sandaracinus amylolyticus DSM 53668.</title>
        <authorList>
            <person name="Sharma G."/>
            <person name="Subramanian S."/>
        </authorList>
    </citation>
    <scope>NUCLEOTIDE SEQUENCE [LARGE SCALE GENOMIC DNA]</scope>
    <source>
        <strain evidence="3 4">DSM 53668</strain>
    </source>
</reference>
<feature type="transmembrane region" description="Helical" evidence="2">
    <location>
        <begin position="40"/>
        <end position="60"/>
    </location>
</feature>
<evidence type="ECO:0000256" key="2">
    <source>
        <dbReference type="SAM" id="Phobius"/>
    </source>
</evidence>